<reference evidence="1" key="1">
    <citation type="submission" date="2023-10" db="EMBL/GenBank/DDBJ databases">
        <authorList>
            <person name="Chen Y."/>
            <person name="Shah S."/>
            <person name="Dougan E. K."/>
            <person name="Thang M."/>
            <person name="Chan C."/>
        </authorList>
    </citation>
    <scope>NUCLEOTIDE SEQUENCE [LARGE SCALE GENOMIC DNA]</scope>
</reference>
<evidence type="ECO:0000313" key="1">
    <source>
        <dbReference type="EMBL" id="CAK0831253.1"/>
    </source>
</evidence>
<organism evidence="1 2">
    <name type="scientific">Prorocentrum cordatum</name>
    <dbReference type="NCBI Taxonomy" id="2364126"/>
    <lineage>
        <taxon>Eukaryota</taxon>
        <taxon>Sar</taxon>
        <taxon>Alveolata</taxon>
        <taxon>Dinophyceae</taxon>
        <taxon>Prorocentrales</taxon>
        <taxon>Prorocentraceae</taxon>
        <taxon>Prorocentrum</taxon>
    </lineage>
</organism>
<dbReference type="Proteomes" id="UP001189429">
    <property type="component" value="Unassembled WGS sequence"/>
</dbReference>
<proteinExistence type="predicted"/>
<name>A0ABN9SHU7_9DINO</name>
<evidence type="ECO:0000313" key="2">
    <source>
        <dbReference type="Proteomes" id="UP001189429"/>
    </source>
</evidence>
<keyword evidence="2" id="KW-1185">Reference proteome</keyword>
<sequence>MMINEMPRLNDKDFGENVWQAINMTLRPPRADKHGVLKMVGTRAIVAYAEVPDRIQCCAPLVMISWRFRIRAKIPNVEKTLQLQYTKNTAVAPDGNACVVSSMHSDHGAGTM</sequence>
<protein>
    <submittedName>
        <fullName evidence="1">Uncharacterized protein</fullName>
    </submittedName>
</protein>
<comment type="caution">
    <text evidence="1">The sequence shown here is derived from an EMBL/GenBank/DDBJ whole genome shotgun (WGS) entry which is preliminary data.</text>
</comment>
<accession>A0ABN9SHU7</accession>
<dbReference type="EMBL" id="CAUYUJ010011159">
    <property type="protein sequence ID" value="CAK0831253.1"/>
    <property type="molecule type" value="Genomic_DNA"/>
</dbReference>
<gene>
    <name evidence="1" type="ORF">PCOR1329_LOCUS29613</name>
</gene>